<evidence type="ECO:0000256" key="2">
    <source>
        <dbReference type="ARBA" id="ARBA00004141"/>
    </source>
</evidence>
<evidence type="ECO:0000313" key="11">
    <source>
        <dbReference type="Proteomes" id="UP000576209"/>
    </source>
</evidence>
<organism evidence="10 11">
    <name type="scientific">Neolewinella aquimaris</name>
    <dbReference type="NCBI Taxonomy" id="1835722"/>
    <lineage>
        <taxon>Bacteria</taxon>
        <taxon>Pseudomonadati</taxon>
        <taxon>Bacteroidota</taxon>
        <taxon>Saprospiria</taxon>
        <taxon>Saprospirales</taxon>
        <taxon>Lewinellaceae</taxon>
        <taxon>Neolewinella</taxon>
    </lineage>
</organism>
<dbReference type="RefSeq" id="WP_183494498.1">
    <property type="nucleotide sequence ID" value="NZ_JACIFF010000001.1"/>
</dbReference>
<dbReference type="FunFam" id="1.10.357.140:FF:000008">
    <property type="entry name" value="4-hydroxybenzoate octaprenyltransferase"/>
    <property type="match status" value="1"/>
</dbReference>
<feature type="transmembrane region" description="Helical" evidence="9">
    <location>
        <begin position="12"/>
        <end position="33"/>
    </location>
</feature>
<keyword evidence="5 10" id="KW-0808">Transferase</keyword>
<evidence type="ECO:0000256" key="7">
    <source>
        <dbReference type="ARBA" id="ARBA00022989"/>
    </source>
</evidence>
<evidence type="ECO:0000256" key="5">
    <source>
        <dbReference type="ARBA" id="ARBA00022679"/>
    </source>
</evidence>
<evidence type="ECO:0000256" key="8">
    <source>
        <dbReference type="ARBA" id="ARBA00023136"/>
    </source>
</evidence>
<dbReference type="InterPro" id="IPR006371">
    <property type="entry name" value="Polyprenyltransferase_UbiA-li"/>
</dbReference>
<feature type="transmembrane region" description="Helical" evidence="9">
    <location>
        <begin position="110"/>
        <end position="130"/>
    </location>
</feature>
<dbReference type="PANTHER" id="PTHR11048:SF28">
    <property type="entry name" value="4-HYDROXYBENZOATE POLYPRENYLTRANSFERASE, MITOCHONDRIAL"/>
    <property type="match status" value="1"/>
</dbReference>
<dbReference type="InterPro" id="IPR039653">
    <property type="entry name" value="Prenyltransferase"/>
</dbReference>
<dbReference type="GO" id="GO:0005886">
    <property type="term" value="C:plasma membrane"/>
    <property type="evidence" value="ECO:0007669"/>
    <property type="project" value="TreeGrafter"/>
</dbReference>
<dbReference type="Gene3D" id="1.20.120.1780">
    <property type="entry name" value="UbiA prenyltransferase"/>
    <property type="match status" value="1"/>
</dbReference>
<reference evidence="10 11" key="1">
    <citation type="submission" date="2020-08" db="EMBL/GenBank/DDBJ databases">
        <title>Genomic Encyclopedia of Type Strains, Phase IV (KMG-IV): sequencing the most valuable type-strain genomes for metagenomic binning, comparative biology and taxonomic classification.</title>
        <authorList>
            <person name="Goeker M."/>
        </authorList>
    </citation>
    <scope>NUCLEOTIDE SEQUENCE [LARGE SCALE GENOMIC DNA]</scope>
    <source>
        <strain evidence="10 11">DSM 105137</strain>
    </source>
</reference>
<feature type="transmembrane region" description="Helical" evidence="9">
    <location>
        <begin position="163"/>
        <end position="185"/>
    </location>
</feature>
<dbReference type="GO" id="GO:0008412">
    <property type="term" value="F:4-hydroxybenzoate polyprenyltransferase activity"/>
    <property type="evidence" value="ECO:0007669"/>
    <property type="project" value="UniProtKB-EC"/>
</dbReference>
<dbReference type="Pfam" id="PF01040">
    <property type="entry name" value="UbiA"/>
    <property type="match status" value="1"/>
</dbReference>
<keyword evidence="6 9" id="KW-0812">Transmembrane</keyword>
<dbReference type="Gene3D" id="1.10.357.140">
    <property type="entry name" value="UbiA prenyltransferase"/>
    <property type="match status" value="1"/>
</dbReference>
<name>A0A840EBC0_9BACT</name>
<dbReference type="EC" id="2.5.1.39" evidence="10"/>
<feature type="transmembrane region" description="Helical" evidence="9">
    <location>
        <begin position="87"/>
        <end position="104"/>
    </location>
</feature>
<accession>A0A840EBC0</accession>
<feature type="transmembrane region" description="Helical" evidence="9">
    <location>
        <begin position="267"/>
        <end position="288"/>
    </location>
</feature>
<gene>
    <name evidence="10" type="ORF">GGR28_000887</name>
</gene>
<feature type="transmembrane region" description="Helical" evidence="9">
    <location>
        <begin position="137"/>
        <end position="157"/>
    </location>
</feature>
<dbReference type="InterPro" id="IPR044878">
    <property type="entry name" value="UbiA_sf"/>
</dbReference>
<dbReference type="PANTHER" id="PTHR11048">
    <property type="entry name" value="PRENYLTRANSFERASES"/>
    <property type="match status" value="1"/>
</dbReference>
<evidence type="ECO:0000256" key="3">
    <source>
        <dbReference type="ARBA" id="ARBA00005985"/>
    </source>
</evidence>
<evidence type="ECO:0000313" key="10">
    <source>
        <dbReference type="EMBL" id="MBB4078286.1"/>
    </source>
</evidence>
<comment type="subcellular location">
    <subcellularLocation>
        <location evidence="2">Membrane</location>
        <topology evidence="2">Multi-pass membrane protein</topology>
    </subcellularLocation>
</comment>
<evidence type="ECO:0000256" key="1">
    <source>
        <dbReference type="ARBA" id="ARBA00001946"/>
    </source>
</evidence>
<comment type="cofactor">
    <cofactor evidence="1">
        <name>Mg(2+)</name>
        <dbReference type="ChEBI" id="CHEBI:18420"/>
    </cofactor>
</comment>
<dbReference type="InterPro" id="IPR000537">
    <property type="entry name" value="UbiA_prenyltransferase"/>
</dbReference>
<dbReference type="Proteomes" id="UP000576209">
    <property type="component" value="Unassembled WGS sequence"/>
</dbReference>
<dbReference type="EMBL" id="JACIFF010000001">
    <property type="protein sequence ID" value="MBB4078286.1"/>
    <property type="molecule type" value="Genomic_DNA"/>
</dbReference>
<dbReference type="NCBIfam" id="TIGR01475">
    <property type="entry name" value="ubiA_other"/>
    <property type="match status" value="1"/>
</dbReference>
<dbReference type="CDD" id="cd13959">
    <property type="entry name" value="PT_UbiA_COQ2"/>
    <property type="match status" value="1"/>
</dbReference>
<keyword evidence="11" id="KW-1185">Reference proteome</keyword>
<evidence type="ECO:0000256" key="9">
    <source>
        <dbReference type="SAM" id="Phobius"/>
    </source>
</evidence>
<dbReference type="GO" id="GO:0006744">
    <property type="term" value="P:ubiquinone biosynthetic process"/>
    <property type="evidence" value="ECO:0007669"/>
    <property type="project" value="TreeGrafter"/>
</dbReference>
<protein>
    <submittedName>
        <fullName evidence="10">4-hydroxybenzoate polyprenyltransferase</fullName>
        <ecNumber evidence="10">2.5.1.39</ecNumber>
    </submittedName>
</protein>
<keyword evidence="4" id="KW-1003">Cell membrane</keyword>
<feature type="transmembrane region" description="Helical" evidence="9">
    <location>
        <begin position="237"/>
        <end position="255"/>
    </location>
</feature>
<feature type="transmembrane region" description="Helical" evidence="9">
    <location>
        <begin position="45"/>
        <end position="66"/>
    </location>
</feature>
<comment type="caution">
    <text evidence="10">The sequence shown here is derived from an EMBL/GenBank/DDBJ whole genome shotgun (WGS) entry which is preliminary data.</text>
</comment>
<proteinExistence type="inferred from homology"/>
<evidence type="ECO:0000256" key="6">
    <source>
        <dbReference type="ARBA" id="ARBA00022692"/>
    </source>
</evidence>
<evidence type="ECO:0000256" key="4">
    <source>
        <dbReference type="ARBA" id="ARBA00022475"/>
    </source>
</evidence>
<keyword evidence="8 9" id="KW-0472">Membrane</keyword>
<comment type="similarity">
    <text evidence="3">Belongs to the UbiA prenyltransferase family.</text>
</comment>
<sequence>MTTIQRAGAFFSLVKFSHTVFALPFALLGFFLATLDQGVLSWRNLLLVILCMVFARSAAMAFNRWLDRKIDLKNPRTAVREIPAGIISARAALAFVVLNGLLFIGTAGLLNTLCLLFSPVALLVVLGYSYTKRFTYLCHFVLGLGLALAPIGAYLAVTAEWALLPVLYGVVVLLWVSGFDIVYALQDEHFDREERLYSIPVRLGTVNALRLGRLIHFACSAVLIYALVLQYRLYPEFGVLTLVGGLVFLCLLAYQHTLIRPGDLSRVNLAFFTTNGVASVAFGVVSILDIYV</sequence>
<keyword evidence="7 9" id="KW-1133">Transmembrane helix</keyword>
<feature type="transmembrane region" description="Helical" evidence="9">
    <location>
        <begin position="211"/>
        <end position="231"/>
    </location>
</feature>
<dbReference type="AlphaFoldDB" id="A0A840EBC0"/>